<organism evidence="1 2">
    <name type="scientific">Parasulfuritortus cantonensis</name>
    <dbReference type="NCBI Taxonomy" id="2528202"/>
    <lineage>
        <taxon>Bacteria</taxon>
        <taxon>Pseudomonadati</taxon>
        <taxon>Pseudomonadota</taxon>
        <taxon>Betaproteobacteria</taxon>
        <taxon>Nitrosomonadales</taxon>
        <taxon>Thiobacillaceae</taxon>
        <taxon>Parasulfuritortus</taxon>
    </lineage>
</organism>
<dbReference type="Proteomes" id="UP000295443">
    <property type="component" value="Unassembled WGS sequence"/>
</dbReference>
<feature type="non-terminal residue" evidence="1">
    <location>
        <position position="373"/>
    </location>
</feature>
<keyword evidence="2" id="KW-1185">Reference proteome</keyword>
<evidence type="ECO:0000313" key="2">
    <source>
        <dbReference type="Proteomes" id="UP000295443"/>
    </source>
</evidence>
<dbReference type="AlphaFoldDB" id="A0A4R1BE41"/>
<dbReference type="RefSeq" id="WP_131445947.1">
    <property type="nucleotide sequence ID" value="NZ_SJZB01000027.1"/>
</dbReference>
<protein>
    <submittedName>
        <fullName evidence="1">Uncharacterized protein</fullName>
    </submittedName>
</protein>
<gene>
    <name evidence="1" type="ORF">EZJ19_06835</name>
</gene>
<accession>A0A4R1BE41</accession>
<evidence type="ECO:0000313" key="1">
    <source>
        <dbReference type="EMBL" id="TCJ15327.1"/>
    </source>
</evidence>
<reference evidence="1 2" key="1">
    <citation type="submission" date="2019-03" db="EMBL/GenBank/DDBJ databases">
        <title>Genome sequence of Thiobacillaceae bacterium LSR1, a sulfur-oxidizing bacterium isolated from freshwater sediment.</title>
        <authorList>
            <person name="Li S."/>
        </authorList>
    </citation>
    <scope>NUCLEOTIDE SEQUENCE [LARGE SCALE GENOMIC DNA]</scope>
    <source>
        <strain evidence="1 2">LSR1</strain>
    </source>
</reference>
<dbReference type="EMBL" id="SJZB01000027">
    <property type="protein sequence ID" value="TCJ15327.1"/>
    <property type="molecule type" value="Genomic_DNA"/>
</dbReference>
<name>A0A4R1BE41_9PROT</name>
<dbReference type="OrthoDB" id="9123042at2"/>
<comment type="caution">
    <text evidence="1">The sequence shown here is derived from an EMBL/GenBank/DDBJ whole genome shotgun (WGS) entry which is preliminary data.</text>
</comment>
<proteinExistence type="predicted"/>
<sequence length="373" mass="40835">MKPSQQQSGPEAGANITLATKAGQVESWLAALPLDDPLESARRLTGYLAAHDRAELPAGFRKQLLDLVSADVRRTLNVLERQFRHMALPMDEVEQAHVEGAVALLGAVADFAKHLLLESGERALHLFGGNPLPVYYSRFLHARLEAMDICHLSHRQLPEGFWLDCHRIGLRLLQSGLAETPDLVRTPASLRDLYLALLLEASADPYHLSAQERVWVTDLIARHGALATLEPPASARHSGVFGIRAHQDRPPFPLAWQRNVVPDCDLVLNTAPLVRKLALLISQVERGRAAPEDVPAIRHPGYRDLLQRLKLCWGASTQRTASRHRPAQRSQRTVLIGLPAVHGRLASADAPGDGAEPVACQILNDSSGGMALL</sequence>